<dbReference type="Proteomes" id="UP000566995">
    <property type="component" value="Unassembled WGS sequence"/>
</dbReference>
<dbReference type="AlphaFoldDB" id="A0A7W7KM45"/>
<name>A0A7W7KM45_PSENT</name>
<dbReference type="RefSeq" id="WP_184592669.1">
    <property type="nucleotide sequence ID" value="NZ_JACHLI010000018.1"/>
</dbReference>
<accession>A0A7W7KM45</accession>
<evidence type="ECO:0000313" key="2">
    <source>
        <dbReference type="Proteomes" id="UP000566995"/>
    </source>
</evidence>
<protein>
    <submittedName>
        <fullName evidence="1">Uncharacterized protein</fullName>
    </submittedName>
</protein>
<reference evidence="1 2" key="1">
    <citation type="submission" date="2020-08" db="EMBL/GenBank/DDBJ databases">
        <title>Functional genomics of gut bacteria from endangered species of beetles.</title>
        <authorList>
            <person name="Carlos-Shanley C."/>
        </authorList>
    </citation>
    <scope>NUCLEOTIDE SEQUENCE [LARGE SCALE GENOMIC DNA]</scope>
    <source>
        <strain evidence="1 2">S00179</strain>
    </source>
</reference>
<dbReference type="EMBL" id="JACHLI010000018">
    <property type="protein sequence ID" value="MBB4865319.1"/>
    <property type="molecule type" value="Genomic_DNA"/>
</dbReference>
<proteinExistence type="predicted"/>
<evidence type="ECO:0000313" key="1">
    <source>
        <dbReference type="EMBL" id="MBB4865319.1"/>
    </source>
</evidence>
<sequence>MSSDVKTIVQQRWAYIPLYYRDTKDLMGFDIVDLTAPQQDHHRVFCGDEGLMASQEERARALSAAPELIAALQAAMQQIKNASQALAQGRPEEATKYLDGDDQARRSLLARALGLADAEQIDATGQPVPNAAPAPMAPAMCPADYDETFGAIAGMLVG</sequence>
<gene>
    <name evidence="1" type="ORF">HNP46_004200</name>
</gene>
<organism evidence="1 2">
    <name type="scientific">Pseudomonas nitroreducens</name>
    <dbReference type="NCBI Taxonomy" id="46680"/>
    <lineage>
        <taxon>Bacteria</taxon>
        <taxon>Pseudomonadati</taxon>
        <taxon>Pseudomonadota</taxon>
        <taxon>Gammaproteobacteria</taxon>
        <taxon>Pseudomonadales</taxon>
        <taxon>Pseudomonadaceae</taxon>
        <taxon>Pseudomonas</taxon>
    </lineage>
</organism>
<comment type="caution">
    <text evidence="1">The sequence shown here is derived from an EMBL/GenBank/DDBJ whole genome shotgun (WGS) entry which is preliminary data.</text>
</comment>